<evidence type="ECO:0000256" key="4">
    <source>
        <dbReference type="ARBA" id="ARBA00022741"/>
    </source>
</evidence>
<dbReference type="CDD" id="cd14014">
    <property type="entry name" value="STKc_PknB_like"/>
    <property type="match status" value="1"/>
</dbReference>
<dbReference type="InterPro" id="IPR011009">
    <property type="entry name" value="Kinase-like_dom_sf"/>
</dbReference>
<feature type="compositionally biased region" description="Basic and acidic residues" evidence="8">
    <location>
        <begin position="294"/>
        <end position="307"/>
    </location>
</feature>
<dbReference type="PROSITE" id="PS50011">
    <property type="entry name" value="PROTEIN_KINASE_DOM"/>
    <property type="match status" value="1"/>
</dbReference>
<dbReference type="AlphaFoldDB" id="A0A916UN25"/>
<keyword evidence="4 7" id="KW-0547">Nucleotide-binding</keyword>
<evidence type="ECO:0000256" key="8">
    <source>
        <dbReference type="SAM" id="MobiDB-lite"/>
    </source>
</evidence>
<dbReference type="PROSITE" id="PS00108">
    <property type="entry name" value="PROTEIN_KINASE_ST"/>
    <property type="match status" value="1"/>
</dbReference>
<reference evidence="10" key="2">
    <citation type="submission" date="2020-09" db="EMBL/GenBank/DDBJ databases">
        <authorList>
            <person name="Sun Q."/>
            <person name="Zhou Y."/>
        </authorList>
    </citation>
    <scope>NUCLEOTIDE SEQUENCE</scope>
    <source>
        <strain evidence="10">CGMCC 1.10998</strain>
    </source>
</reference>
<dbReference type="EC" id="2.7.11.1" evidence="1"/>
<dbReference type="EMBL" id="BMED01000002">
    <property type="protein sequence ID" value="GGC78453.1"/>
    <property type="molecule type" value="Genomic_DNA"/>
</dbReference>
<dbReference type="SMART" id="SM00220">
    <property type="entry name" value="S_TKc"/>
    <property type="match status" value="1"/>
</dbReference>
<dbReference type="FunFam" id="1.10.510.10:FF:000021">
    <property type="entry name" value="Serine/threonine protein kinase"/>
    <property type="match status" value="1"/>
</dbReference>
<evidence type="ECO:0000313" key="11">
    <source>
        <dbReference type="Proteomes" id="UP000637423"/>
    </source>
</evidence>
<reference evidence="10" key="1">
    <citation type="journal article" date="2014" name="Int. J. Syst. Evol. Microbiol.">
        <title>Complete genome sequence of Corynebacterium casei LMG S-19264T (=DSM 44701T), isolated from a smear-ripened cheese.</title>
        <authorList>
            <consortium name="US DOE Joint Genome Institute (JGI-PGF)"/>
            <person name="Walter F."/>
            <person name="Albersmeier A."/>
            <person name="Kalinowski J."/>
            <person name="Ruckert C."/>
        </authorList>
    </citation>
    <scope>NUCLEOTIDE SEQUENCE</scope>
    <source>
        <strain evidence="10">CGMCC 1.10998</strain>
    </source>
</reference>
<keyword evidence="3" id="KW-0808">Transferase</keyword>
<evidence type="ECO:0000256" key="7">
    <source>
        <dbReference type="PROSITE-ProRule" id="PRU10141"/>
    </source>
</evidence>
<dbReference type="Pfam" id="PF00069">
    <property type="entry name" value="Pkinase"/>
    <property type="match status" value="1"/>
</dbReference>
<proteinExistence type="predicted"/>
<evidence type="ECO:0000256" key="3">
    <source>
        <dbReference type="ARBA" id="ARBA00022679"/>
    </source>
</evidence>
<name>A0A916UN25_9BURK</name>
<dbReference type="Gene3D" id="1.10.510.10">
    <property type="entry name" value="Transferase(Phosphotransferase) domain 1"/>
    <property type="match status" value="1"/>
</dbReference>
<dbReference type="InterPro" id="IPR017441">
    <property type="entry name" value="Protein_kinase_ATP_BS"/>
</dbReference>
<keyword evidence="5" id="KW-0418">Kinase</keyword>
<accession>A0A916UN25</accession>
<dbReference type="GO" id="GO:0005524">
    <property type="term" value="F:ATP binding"/>
    <property type="evidence" value="ECO:0007669"/>
    <property type="project" value="UniProtKB-UniRule"/>
</dbReference>
<feature type="binding site" evidence="7">
    <location>
        <position position="37"/>
    </location>
    <ligand>
        <name>ATP</name>
        <dbReference type="ChEBI" id="CHEBI:30616"/>
    </ligand>
</feature>
<dbReference type="InterPro" id="IPR000719">
    <property type="entry name" value="Prot_kinase_dom"/>
</dbReference>
<dbReference type="Pfam" id="PF26309">
    <property type="entry name" value="DUF8082"/>
    <property type="match status" value="2"/>
</dbReference>
<keyword evidence="2" id="KW-0723">Serine/threonine-protein kinase</keyword>
<dbReference type="PANTHER" id="PTHR43289">
    <property type="entry name" value="MITOGEN-ACTIVATED PROTEIN KINASE KINASE KINASE 20-RELATED"/>
    <property type="match status" value="1"/>
</dbReference>
<keyword evidence="11" id="KW-1185">Reference proteome</keyword>
<gene>
    <name evidence="10" type="ORF">GCM10011396_27050</name>
</gene>
<dbReference type="PANTHER" id="PTHR43289:SF6">
    <property type="entry name" value="SERINE_THREONINE-PROTEIN KINASE NEKL-3"/>
    <property type="match status" value="1"/>
</dbReference>
<dbReference type="GO" id="GO:0004674">
    <property type="term" value="F:protein serine/threonine kinase activity"/>
    <property type="evidence" value="ECO:0007669"/>
    <property type="project" value="UniProtKB-KW"/>
</dbReference>
<evidence type="ECO:0000256" key="1">
    <source>
        <dbReference type="ARBA" id="ARBA00012513"/>
    </source>
</evidence>
<evidence type="ECO:0000313" key="10">
    <source>
        <dbReference type="EMBL" id="GGC78453.1"/>
    </source>
</evidence>
<comment type="caution">
    <text evidence="10">The sequence shown here is derived from an EMBL/GenBank/DDBJ whole genome shotgun (WGS) entry which is preliminary data.</text>
</comment>
<dbReference type="InterPro" id="IPR008271">
    <property type="entry name" value="Ser/Thr_kinase_AS"/>
</dbReference>
<evidence type="ECO:0000256" key="5">
    <source>
        <dbReference type="ARBA" id="ARBA00022777"/>
    </source>
</evidence>
<dbReference type="Proteomes" id="UP000637423">
    <property type="component" value="Unassembled WGS sequence"/>
</dbReference>
<evidence type="ECO:0000256" key="6">
    <source>
        <dbReference type="ARBA" id="ARBA00022840"/>
    </source>
</evidence>
<dbReference type="PROSITE" id="PS00107">
    <property type="entry name" value="PROTEIN_KINASE_ATP"/>
    <property type="match status" value="1"/>
</dbReference>
<dbReference type="RefSeq" id="WP_188566538.1">
    <property type="nucleotide sequence ID" value="NZ_BMED01000002.1"/>
</dbReference>
<sequence>MIEQLGKYRIDSILGTGAMGVVYKAYDSNIARVVALKTIRAELFGDHQEAELVARFKNEAQASGRLSHPNIVAVYDYGETPETTYIAMEFVEGASLSSLLVAGTPMDLNATITCMSQLLRALEYAHARGVVHRDIKPANLLITSDAQVKITDFGIARIESSTLTQTGSVIGTPSYMSPEQFRGETVDGRTDVFASGIVLYQLLTGSRPFVGSASTVMHQIMNEMPVNPSERNPALSKTFDHIISRALAKRPEDRFPSAQAFLETLTEAHLEYTGGAPLTEEDNERTILAFQRPASKDVHKDAQENSHRGSQAHVSQPGMTARHTDSGVARTQPTTFSASTVTPWKLEVMPDLQVALSTQVGPMAKLLLKNAAAQAVDVDDLCNKLLPHIPSEKGRTQFLESARAIKKKLGISTLSSLSGSRPPTASSGTSMHSAIGATQAGHTGMSSTQLPLDQTIMDATEKKLTPYIGPIAKVMVKRAAKATANRHEFFRILAENLTTEQERLRFLHEVGEL</sequence>
<feature type="region of interest" description="Disordered" evidence="8">
    <location>
        <begin position="293"/>
        <end position="335"/>
    </location>
</feature>
<feature type="compositionally biased region" description="Polar residues" evidence="8">
    <location>
        <begin position="308"/>
        <end position="318"/>
    </location>
</feature>
<protein>
    <recommendedName>
        <fullName evidence="1">non-specific serine/threonine protein kinase</fullName>
        <ecNumber evidence="1">2.7.11.1</ecNumber>
    </recommendedName>
</protein>
<evidence type="ECO:0000256" key="2">
    <source>
        <dbReference type="ARBA" id="ARBA00022527"/>
    </source>
</evidence>
<feature type="domain" description="Protein kinase" evidence="9">
    <location>
        <begin position="8"/>
        <end position="272"/>
    </location>
</feature>
<dbReference type="Gene3D" id="3.30.200.20">
    <property type="entry name" value="Phosphorylase Kinase, domain 1"/>
    <property type="match status" value="1"/>
</dbReference>
<dbReference type="SUPFAM" id="SSF56112">
    <property type="entry name" value="Protein kinase-like (PK-like)"/>
    <property type="match status" value="1"/>
</dbReference>
<dbReference type="InterPro" id="IPR058395">
    <property type="entry name" value="DUF8082"/>
</dbReference>
<evidence type="ECO:0000259" key="9">
    <source>
        <dbReference type="PROSITE" id="PS50011"/>
    </source>
</evidence>
<organism evidence="10 11">
    <name type="scientific">Undibacterium terreum</name>
    <dbReference type="NCBI Taxonomy" id="1224302"/>
    <lineage>
        <taxon>Bacteria</taxon>
        <taxon>Pseudomonadati</taxon>
        <taxon>Pseudomonadota</taxon>
        <taxon>Betaproteobacteria</taxon>
        <taxon>Burkholderiales</taxon>
        <taxon>Oxalobacteraceae</taxon>
        <taxon>Undibacterium</taxon>
    </lineage>
</organism>
<keyword evidence="6 7" id="KW-0067">ATP-binding</keyword>